<dbReference type="Proteomes" id="UP001148629">
    <property type="component" value="Unassembled WGS sequence"/>
</dbReference>
<proteinExistence type="predicted"/>
<comment type="caution">
    <text evidence="1">The sequence shown here is derived from an EMBL/GenBank/DDBJ whole genome shotgun (WGS) entry which is preliminary data.</text>
</comment>
<keyword evidence="2" id="KW-1185">Reference proteome</keyword>
<evidence type="ECO:0000313" key="2">
    <source>
        <dbReference type="Proteomes" id="UP001148629"/>
    </source>
</evidence>
<reference evidence="1" key="1">
    <citation type="submission" date="2022-08" db="EMBL/GenBank/DDBJ databases">
        <title>Genome Sequence of Fusarium decemcellulare.</title>
        <authorList>
            <person name="Buettner E."/>
        </authorList>
    </citation>
    <scope>NUCLEOTIDE SEQUENCE</scope>
    <source>
        <strain evidence="1">Babe19</strain>
    </source>
</reference>
<organism evidence="1 2">
    <name type="scientific">Fusarium decemcellulare</name>
    <dbReference type="NCBI Taxonomy" id="57161"/>
    <lineage>
        <taxon>Eukaryota</taxon>
        <taxon>Fungi</taxon>
        <taxon>Dikarya</taxon>
        <taxon>Ascomycota</taxon>
        <taxon>Pezizomycotina</taxon>
        <taxon>Sordariomycetes</taxon>
        <taxon>Hypocreomycetidae</taxon>
        <taxon>Hypocreales</taxon>
        <taxon>Nectriaceae</taxon>
        <taxon>Fusarium</taxon>
        <taxon>Fusarium decemcellulare species complex</taxon>
    </lineage>
</organism>
<dbReference type="EMBL" id="JANRMS010000455">
    <property type="protein sequence ID" value="KAJ3539544.1"/>
    <property type="molecule type" value="Genomic_DNA"/>
</dbReference>
<protein>
    <submittedName>
        <fullName evidence="1">Uncharacterized protein</fullName>
    </submittedName>
</protein>
<evidence type="ECO:0000313" key="1">
    <source>
        <dbReference type="EMBL" id="KAJ3539544.1"/>
    </source>
</evidence>
<sequence length="280" mass="31431">MSKAHVPAGDVTASINFYLAPEDGAAPFDYVDVPPPGKPERNYGDIACEVLIQDVRGREDQFTLDHDGFQLFQGEPISNLSNLADEPAMQRYYKEMEQLLLSKIPGTHSVYIFDHTLRRADPAARRSPVQKAHIDQTAVSVEKRIRMYYPTTSDTLLKGRYRLVNVWRPLNRNPVQSFPLAFASSATLAEGDFIPVTHHHLDGYIGQTASIAYNPGQDWYYWSGMTNDECIFLECFDSESLRAGSGVYGRVPHSAFDDPRTDASNEPRESVEIRALVFGP</sequence>
<gene>
    <name evidence="1" type="ORF">NM208_g5439</name>
</gene>
<accession>A0ACC1SH23</accession>
<name>A0ACC1SH23_9HYPO</name>